<sequence>MSPTQPGGTRIDPLVASVSDNFQSSDVNKFENHLAAIERTLSRLEVPADHSCKKTLRFEVLINANIVGGILSLEIGQKMRTATPLNRKLVQPALALAVKKGWLSACLFMKIYYRIFNTRNSAVSVLPILGSKIVPSKFVLYAANGTKINTFGTKLITLNLGLKRKFQWPFILASVSKPILGADFLEHYSLLVDMKPKKLLDQCCWS</sequence>
<dbReference type="Proteomes" id="UP000499080">
    <property type="component" value="Unassembled WGS sequence"/>
</dbReference>
<reference evidence="1 2" key="1">
    <citation type="journal article" date="2019" name="Sci. Rep.">
        <title>Orb-weaving spider Araneus ventricosus genome elucidates the spidroin gene catalogue.</title>
        <authorList>
            <person name="Kono N."/>
            <person name="Nakamura H."/>
            <person name="Ohtoshi R."/>
            <person name="Moran D.A.P."/>
            <person name="Shinohara A."/>
            <person name="Yoshida Y."/>
            <person name="Fujiwara M."/>
            <person name="Mori M."/>
            <person name="Tomita M."/>
            <person name="Arakawa K."/>
        </authorList>
    </citation>
    <scope>NUCLEOTIDE SEQUENCE [LARGE SCALE GENOMIC DNA]</scope>
</reference>
<dbReference type="EMBL" id="BGPR01017971">
    <property type="protein sequence ID" value="GBN77859.1"/>
    <property type="molecule type" value="Genomic_DNA"/>
</dbReference>
<dbReference type="AlphaFoldDB" id="A0A4Y2RRG6"/>
<organism evidence="1 2">
    <name type="scientific">Araneus ventricosus</name>
    <name type="common">Orbweaver spider</name>
    <name type="synonym">Epeira ventricosa</name>
    <dbReference type="NCBI Taxonomy" id="182803"/>
    <lineage>
        <taxon>Eukaryota</taxon>
        <taxon>Metazoa</taxon>
        <taxon>Ecdysozoa</taxon>
        <taxon>Arthropoda</taxon>
        <taxon>Chelicerata</taxon>
        <taxon>Arachnida</taxon>
        <taxon>Araneae</taxon>
        <taxon>Araneomorphae</taxon>
        <taxon>Entelegynae</taxon>
        <taxon>Araneoidea</taxon>
        <taxon>Araneidae</taxon>
        <taxon>Araneus</taxon>
    </lineage>
</organism>
<protein>
    <submittedName>
        <fullName evidence="1">Uncharacterized protein</fullName>
    </submittedName>
</protein>
<proteinExistence type="predicted"/>
<dbReference type="OrthoDB" id="6431413at2759"/>
<gene>
    <name evidence="1" type="ORF">AVEN_86914_1</name>
</gene>
<accession>A0A4Y2RRG6</accession>
<comment type="caution">
    <text evidence="1">The sequence shown here is derived from an EMBL/GenBank/DDBJ whole genome shotgun (WGS) entry which is preliminary data.</text>
</comment>
<keyword evidence="2" id="KW-1185">Reference proteome</keyword>
<evidence type="ECO:0000313" key="2">
    <source>
        <dbReference type="Proteomes" id="UP000499080"/>
    </source>
</evidence>
<evidence type="ECO:0000313" key="1">
    <source>
        <dbReference type="EMBL" id="GBN77859.1"/>
    </source>
</evidence>
<name>A0A4Y2RRG6_ARAVE</name>